<evidence type="ECO:0000313" key="7">
    <source>
        <dbReference type="EMBL" id="CAH1800302.1"/>
    </source>
</evidence>
<evidence type="ECO:0000256" key="4">
    <source>
        <dbReference type="ARBA" id="ARBA00023002"/>
    </source>
</evidence>
<dbReference type="InterPro" id="IPR013112">
    <property type="entry name" value="FAD-bd_8"/>
</dbReference>
<dbReference type="Pfam" id="PF08030">
    <property type="entry name" value="NAD_binding_6"/>
    <property type="match status" value="1"/>
</dbReference>
<dbReference type="GO" id="GO:0006952">
    <property type="term" value="P:defense response"/>
    <property type="evidence" value="ECO:0007669"/>
    <property type="project" value="TreeGrafter"/>
</dbReference>
<comment type="caution">
    <text evidence="7">The sequence shown here is derived from an EMBL/GenBank/DDBJ whole genome shotgun (WGS) entry which is preliminary data.</text>
</comment>
<dbReference type="CDD" id="cd06186">
    <property type="entry name" value="NOX_Duox_like_FAD_NADP"/>
    <property type="match status" value="1"/>
</dbReference>
<protein>
    <submittedName>
        <fullName evidence="7">Uncharacterized protein</fullName>
    </submittedName>
</protein>
<dbReference type="PANTHER" id="PTHR11972:SF153">
    <property type="entry name" value="SUPEROXIDE-GENERATING NADPH OXIDASE HEAVY CHAIN SUBUNIT A"/>
    <property type="match status" value="1"/>
</dbReference>
<dbReference type="Proteomes" id="UP000749559">
    <property type="component" value="Unassembled WGS sequence"/>
</dbReference>
<dbReference type="Gene3D" id="3.40.50.80">
    <property type="entry name" value="Nucleotide-binding domain of ferredoxin-NADP reductase (FNR) module"/>
    <property type="match status" value="1"/>
</dbReference>
<dbReference type="OrthoDB" id="167398at2759"/>
<dbReference type="InterPro" id="IPR017938">
    <property type="entry name" value="Riboflavin_synthase-like_b-brl"/>
</dbReference>
<dbReference type="EMBL" id="CAIIXF020000011">
    <property type="protein sequence ID" value="CAH1800302.1"/>
    <property type="molecule type" value="Genomic_DNA"/>
</dbReference>
<dbReference type="PANTHER" id="PTHR11972">
    <property type="entry name" value="NADPH OXIDASE"/>
    <property type="match status" value="1"/>
</dbReference>
<dbReference type="GO" id="GO:0042554">
    <property type="term" value="P:superoxide anion generation"/>
    <property type="evidence" value="ECO:0007669"/>
    <property type="project" value="TreeGrafter"/>
</dbReference>
<evidence type="ECO:0000256" key="6">
    <source>
        <dbReference type="ARBA" id="ARBA00049908"/>
    </source>
</evidence>
<dbReference type="Gene3D" id="2.40.30.10">
    <property type="entry name" value="Translation factors"/>
    <property type="match status" value="1"/>
</dbReference>
<dbReference type="Pfam" id="PF08022">
    <property type="entry name" value="FAD_binding_8"/>
    <property type="match status" value="1"/>
</dbReference>
<evidence type="ECO:0000256" key="1">
    <source>
        <dbReference type="ARBA" id="ARBA00004141"/>
    </source>
</evidence>
<dbReference type="PROSITE" id="PS51384">
    <property type="entry name" value="FAD_FR"/>
    <property type="match status" value="1"/>
</dbReference>
<keyword evidence="8" id="KW-1185">Reference proteome</keyword>
<reference evidence="7" key="1">
    <citation type="submission" date="2022-03" db="EMBL/GenBank/DDBJ databases">
        <authorList>
            <person name="Martin C."/>
        </authorList>
    </citation>
    <scope>NUCLEOTIDE SEQUENCE</scope>
</reference>
<name>A0A8J1TB67_OWEFU</name>
<proteinExistence type="predicted"/>
<evidence type="ECO:0000313" key="8">
    <source>
        <dbReference type="Proteomes" id="UP000749559"/>
    </source>
</evidence>
<dbReference type="InterPro" id="IPR000778">
    <property type="entry name" value="Cyt_b245_heavy_chain"/>
</dbReference>
<dbReference type="AlphaFoldDB" id="A0A8J1TB67"/>
<dbReference type="Pfam" id="PF01794">
    <property type="entry name" value="Ferric_reduct"/>
    <property type="match status" value="1"/>
</dbReference>
<dbReference type="InterPro" id="IPR050369">
    <property type="entry name" value="RBOH/FRE"/>
</dbReference>
<dbReference type="InterPro" id="IPR017927">
    <property type="entry name" value="FAD-bd_FR_type"/>
</dbReference>
<dbReference type="GO" id="GO:0043020">
    <property type="term" value="C:NADPH oxidase complex"/>
    <property type="evidence" value="ECO:0007669"/>
    <property type="project" value="TreeGrafter"/>
</dbReference>
<keyword evidence="5" id="KW-0472">Membrane</keyword>
<sequence length="566" mass="65332">MGRISCVGYLTNYAVKHCIVLIWIVINVLLFWKTYMHYKYEPQWFYLHQILGGYLCISRGTAAVLNLNCGILLLPMCRGSISVLRGLTPWIGRRTMVSLLDKSKGFHITCGIIVFIASAFHTFGHLFNALQFSKYYSKVYVDLNAAKYPHQDPLLIVVTTVPGLTGIIMILLLVLIMTSSTIAMRMANYDLFYYAHRIFFVLFYALLLAHAIRGILKKQMNTNMHTPGCSALNETVPFPEPEVPFPEPEHMDNSSMKCDEKPMFDTHGTETWMWLCGPILVYVADTIYRYIRQKREKTVVIDIKQHVHELLELTVRKLGFKSRPGQYVLVNCRNISGLEWHPYTITSVKEEQNTFTLHIKTTGDWSGRLKDHLLRRNIDKEYIPLHRSIRPINLNIDGPFGSPCEDILKYKISICVAGGIGITPFIALLNYLRKQCSTTKLERLHLIWLCRDAGCFLWFQDTLLAVHKKFWSMNRPDFLEIHLHCTSNILPKILDSVESMDEFMISRLNIGRPDWRRAISAVLNRHEKTDIGVFCCGPKVLTKDIHRVCSKLSINKNKLYCYHESF</sequence>
<evidence type="ECO:0000256" key="3">
    <source>
        <dbReference type="ARBA" id="ARBA00022989"/>
    </source>
</evidence>
<evidence type="ECO:0000256" key="5">
    <source>
        <dbReference type="ARBA" id="ARBA00023136"/>
    </source>
</evidence>
<dbReference type="SUPFAM" id="SSF52343">
    <property type="entry name" value="Ferredoxin reductase-like, C-terminal NADP-linked domain"/>
    <property type="match status" value="1"/>
</dbReference>
<evidence type="ECO:0000256" key="2">
    <source>
        <dbReference type="ARBA" id="ARBA00022692"/>
    </source>
</evidence>
<dbReference type="SUPFAM" id="SSF63380">
    <property type="entry name" value="Riboflavin synthase domain-like"/>
    <property type="match status" value="1"/>
</dbReference>
<dbReference type="InterPro" id="IPR013121">
    <property type="entry name" value="Fe_red_NAD-bd_6"/>
</dbReference>
<comment type="subcellular location">
    <subcellularLocation>
        <location evidence="1">Membrane</location>
        <topology evidence="1">Multi-pass membrane protein</topology>
    </subcellularLocation>
</comment>
<organism evidence="7 8">
    <name type="scientific">Owenia fusiformis</name>
    <name type="common">Polychaete worm</name>
    <dbReference type="NCBI Taxonomy" id="6347"/>
    <lineage>
        <taxon>Eukaryota</taxon>
        <taxon>Metazoa</taxon>
        <taxon>Spiralia</taxon>
        <taxon>Lophotrochozoa</taxon>
        <taxon>Annelida</taxon>
        <taxon>Polychaeta</taxon>
        <taxon>Sedentaria</taxon>
        <taxon>Canalipalpata</taxon>
        <taxon>Sabellida</taxon>
        <taxon>Oweniida</taxon>
        <taxon>Oweniidae</taxon>
        <taxon>Owenia</taxon>
    </lineage>
</organism>
<dbReference type="GO" id="GO:0016175">
    <property type="term" value="F:superoxide-generating NAD(P)H oxidase activity"/>
    <property type="evidence" value="ECO:0007669"/>
    <property type="project" value="TreeGrafter"/>
</dbReference>
<keyword evidence="4" id="KW-0560">Oxidoreductase</keyword>
<dbReference type="InterPro" id="IPR039261">
    <property type="entry name" value="FNR_nucleotide-bd"/>
</dbReference>
<comment type="catalytic activity">
    <reaction evidence="6">
        <text>NADPH + 2 O2 = 2 superoxide + NADP(+) + H(+)</text>
        <dbReference type="Rhea" id="RHEA:63180"/>
        <dbReference type="ChEBI" id="CHEBI:15378"/>
        <dbReference type="ChEBI" id="CHEBI:15379"/>
        <dbReference type="ChEBI" id="CHEBI:18421"/>
        <dbReference type="ChEBI" id="CHEBI:57783"/>
        <dbReference type="ChEBI" id="CHEBI:58349"/>
    </reaction>
</comment>
<accession>A0A8J1TB67</accession>
<dbReference type="PRINTS" id="PR00466">
    <property type="entry name" value="GP91PHOX"/>
</dbReference>
<gene>
    <name evidence="7" type="ORF">OFUS_LOCUS24208</name>
</gene>
<dbReference type="InterPro" id="IPR013130">
    <property type="entry name" value="Fe3_Rdtase_TM_dom"/>
</dbReference>
<keyword evidence="3" id="KW-1133">Transmembrane helix</keyword>
<keyword evidence="2" id="KW-0812">Transmembrane</keyword>